<gene>
    <name evidence="1" type="ORF">KIPB_017237</name>
</gene>
<protein>
    <submittedName>
        <fullName evidence="1">Uncharacterized protein</fullName>
    </submittedName>
</protein>
<proteinExistence type="predicted"/>
<organism evidence="1 2">
    <name type="scientific">Kipferlia bialata</name>
    <dbReference type="NCBI Taxonomy" id="797122"/>
    <lineage>
        <taxon>Eukaryota</taxon>
        <taxon>Metamonada</taxon>
        <taxon>Carpediemonas-like organisms</taxon>
        <taxon>Kipferlia</taxon>
    </lineage>
</organism>
<dbReference type="EMBL" id="BDIP01011318">
    <property type="protein sequence ID" value="GIQ93056.1"/>
    <property type="molecule type" value="Genomic_DNA"/>
</dbReference>
<reference evidence="1 2" key="1">
    <citation type="journal article" date="2018" name="PLoS ONE">
        <title>The draft genome of Kipferlia bialata reveals reductive genome evolution in fornicate parasites.</title>
        <authorList>
            <person name="Tanifuji G."/>
            <person name="Takabayashi S."/>
            <person name="Kume K."/>
            <person name="Takagi M."/>
            <person name="Nakayama T."/>
            <person name="Kamikawa R."/>
            <person name="Inagaki Y."/>
            <person name="Hashimoto T."/>
        </authorList>
    </citation>
    <scope>NUCLEOTIDE SEQUENCE [LARGE SCALE GENOMIC DNA]</scope>
    <source>
        <strain evidence="1">NY0173</strain>
    </source>
</reference>
<keyword evidence="2" id="KW-1185">Reference proteome</keyword>
<comment type="caution">
    <text evidence="1">The sequence shown here is derived from an EMBL/GenBank/DDBJ whole genome shotgun (WGS) entry which is preliminary data.</text>
</comment>
<evidence type="ECO:0000313" key="2">
    <source>
        <dbReference type="Proteomes" id="UP000265618"/>
    </source>
</evidence>
<sequence length="9" mass="1138">MTEQTWPFV</sequence>
<name>A0A9K3GST2_9EUKA</name>
<feature type="non-terminal residue" evidence="1">
    <location>
        <position position="9"/>
    </location>
</feature>
<accession>A0A9K3GST2</accession>
<dbReference type="Proteomes" id="UP000265618">
    <property type="component" value="Unassembled WGS sequence"/>
</dbReference>
<evidence type="ECO:0000313" key="1">
    <source>
        <dbReference type="EMBL" id="GIQ93056.1"/>
    </source>
</evidence>